<dbReference type="InterPro" id="IPR004155">
    <property type="entry name" value="PBS_lyase_HEAT"/>
</dbReference>
<keyword evidence="3" id="KW-1185">Reference proteome</keyword>
<dbReference type="PANTHER" id="PTHR12697:SF5">
    <property type="entry name" value="DEOXYHYPUSINE HYDROXYLASE"/>
    <property type="match status" value="1"/>
</dbReference>
<dbReference type="SUPFAM" id="SSF48371">
    <property type="entry name" value="ARM repeat"/>
    <property type="match status" value="1"/>
</dbReference>
<dbReference type="EMBL" id="FR845719">
    <property type="protein sequence ID" value="CCA54568.1"/>
    <property type="molecule type" value="Genomic_DNA"/>
</dbReference>
<dbReference type="CDD" id="cd00267">
    <property type="entry name" value="ABC_ATPase"/>
    <property type="match status" value="1"/>
</dbReference>
<dbReference type="Pfam" id="PF13646">
    <property type="entry name" value="HEAT_2"/>
    <property type="match status" value="4"/>
</dbReference>
<dbReference type="SMART" id="SM00567">
    <property type="entry name" value="EZ_HEAT"/>
    <property type="match status" value="6"/>
</dbReference>
<accession>F2RE28</accession>
<dbReference type="PATRIC" id="fig|953739.5.peg.3346"/>
<dbReference type="STRING" id="953739.SVEN_1281"/>
<dbReference type="Gene3D" id="1.25.10.10">
    <property type="entry name" value="Leucine-rich Repeat Variant"/>
    <property type="match status" value="3"/>
</dbReference>
<dbReference type="AlphaFoldDB" id="F2RE28"/>
<gene>
    <name evidence="2" type="ordered locus">SVEN_1281</name>
</gene>
<reference evidence="2 3" key="1">
    <citation type="journal article" date="2011" name="BMC Genomics">
        <title>Genome-wide analysis of the role of GlnR in Streptomyces venezuelae provides new insights into global nitrogen regulation in actinomycetes.</title>
        <authorList>
            <person name="Pullan S.T."/>
            <person name="Bibb M.J."/>
            <person name="Merrick M."/>
        </authorList>
    </citation>
    <scope>NUCLEOTIDE SEQUENCE [LARGE SCALE GENOMIC DNA]</scope>
    <source>
        <strain evidence="3">ATCC 10712 / CBS 650.69 / DSM 40230 / JCM 4526 / NBRC 13096 / PD 04745</strain>
    </source>
</reference>
<dbReference type="eggNOG" id="COG5635">
    <property type="taxonomic scope" value="Bacteria"/>
</dbReference>
<dbReference type="InterPro" id="IPR011989">
    <property type="entry name" value="ARM-like"/>
</dbReference>
<protein>
    <recommendedName>
        <fullName evidence="1">NACHT domain-containing protein</fullName>
    </recommendedName>
</protein>
<feature type="domain" description="NACHT" evidence="1">
    <location>
        <begin position="157"/>
        <end position="287"/>
    </location>
</feature>
<dbReference type="RefSeq" id="WP_015032486.1">
    <property type="nucleotide sequence ID" value="NC_018750.1"/>
</dbReference>
<dbReference type="PROSITE" id="PS50837">
    <property type="entry name" value="NACHT"/>
    <property type="match status" value="1"/>
</dbReference>
<name>F2RE28_STRVP</name>
<dbReference type="Gene3D" id="3.40.50.300">
    <property type="entry name" value="P-loop containing nucleotide triphosphate hydrolases"/>
    <property type="match status" value="1"/>
</dbReference>
<proteinExistence type="predicted"/>
<evidence type="ECO:0000313" key="2">
    <source>
        <dbReference type="EMBL" id="CCA54568.1"/>
    </source>
</evidence>
<dbReference type="PANTHER" id="PTHR12697">
    <property type="entry name" value="PBS LYASE HEAT-LIKE PROTEIN"/>
    <property type="match status" value="1"/>
</dbReference>
<evidence type="ECO:0000259" key="1">
    <source>
        <dbReference type="PROSITE" id="PS50837"/>
    </source>
</evidence>
<sequence>MRGFFARRKAAQSASGAAVEGPLTQISGVRGDVHVTLGSIPPQPAPPEVESAREAYATRVRQRYGRLDLEVLTPLREQDEHPALHLRDVFVAQTVRSDPPPVELPQELLRRLMDPADAELHDLPPGIDRETVDRVRRAYQERPPLPVLDVLTAPGHDRVVLLGHPGSGKSSLARYLALVLTAPEPPRALEALHGTIPLIVELREYAQPAWRERTFEDFLAHQHATEGLGLPPGTLDAVLAGDGPYSALVIFDGLDELFEKDVRDAVSRRVAGFAARHPKARIVVTSRGYGYQRAVLDGAGFANFMLQDLDREQIGAFARQWFSLAYPEEPEQARKLIERVTTAVDASTSVRELAGNPLILTILAIIGRRRELPRDRRTVYEHAVDVLVEHWDPSKYLKDRQVEEHLPYLGPEDKRELLRLVARQMQEGHGGISGNHIAGPDLLRSFEEYVRDRYALPPDRAATAARVMLDQFRHRNFILSRYGGEIYGFVHRTFLEYLAATDLAHRFHQERSLSEQDLQDLFATKVHDPTWHEILLLLVGLLDERFVAGVIDRLLAPRAIAAPLGSRDDTAFTEVAFVARCLAEVRRLGALAPQSTATVAAVSRLFECARALGVTFFYPYAHVESLGPALAALGDTWTGRETYARWYERWKHGEQSPEDWSLALNGTNQLATSIELSLRWSPGSVHLAETALNGDSTVERLGAARLLVRSAGREPATRLLVERLLREEANVEVRSRFLGHLAYQEDVDPEWVVGLAVERLADDELPVRIAAFECLRRRRSDRPEARAAIARLLDDPDPSVRREAVRPLAAHAEDGARAAEFLRKALADPDPELRARALTAVVARTGDEPSVRALVQERMKNDESPEVVAAAIDAVREIGSDDPGTHARLLELSGHEDPVVRRAALRCLAEAGAGDGTIVELLSRRLAHDRSHFVRETALRLFAAHVEDDAAVVDALLDRVRNDPSPAVQSRALTGLVELDHDLARDLVADRARTHPDEEARHSSFVHLLTTYGDNEAVRVVLDRAVADESRDVRFAAFRSLLELRGGADLAEVADVAEERFVNDPDPVVRVAALRILADLRRDDPEVLPVLRRAAGSPLREVRDTAATLLAALAPQPS</sequence>
<dbReference type="Pfam" id="PF05729">
    <property type="entry name" value="NACHT"/>
    <property type="match status" value="1"/>
</dbReference>
<dbReference type="GeneID" id="51861872"/>
<evidence type="ECO:0000313" key="3">
    <source>
        <dbReference type="Proteomes" id="UP000006854"/>
    </source>
</evidence>
<dbReference type="HOGENOM" id="CLU_002747_0_0_11"/>
<dbReference type="KEGG" id="sve:SVEN_1281"/>
<organism evidence="2 3">
    <name type="scientific">Streptomyces venezuelae (strain ATCC 10712 / CBS 650.69 / DSM 40230 / JCM 4526 / NBRC 13096 / PD 04745)</name>
    <dbReference type="NCBI Taxonomy" id="953739"/>
    <lineage>
        <taxon>Bacteria</taxon>
        <taxon>Bacillati</taxon>
        <taxon>Actinomycetota</taxon>
        <taxon>Actinomycetes</taxon>
        <taxon>Kitasatosporales</taxon>
        <taxon>Streptomycetaceae</taxon>
        <taxon>Streptomyces</taxon>
    </lineage>
</organism>
<dbReference type="InterPro" id="IPR007111">
    <property type="entry name" value="NACHT_NTPase"/>
</dbReference>
<dbReference type="InterPro" id="IPR016024">
    <property type="entry name" value="ARM-type_fold"/>
</dbReference>
<dbReference type="SUPFAM" id="SSF52540">
    <property type="entry name" value="P-loop containing nucleoside triphosphate hydrolases"/>
    <property type="match status" value="1"/>
</dbReference>
<dbReference type="eggNOG" id="COG1413">
    <property type="taxonomic scope" value="Bacteria"/>
</dbReference>
<dbReference type="OrthoDB" id="135105at2"/>
<dbReference type="InterPro" id="IPR027417">
    <property type="entry name" value="P-loop_NTPase"/>
</dbReference>
<dbReference type="GO" id="GO:0016491">
    <property type="term" value="F:oxidoreductase activity"/>
    <property type="evidence" value="ECO:0007669"/>
    <property type="project" value="TreeGrafter"/>
</dbReference>
<dbReference type="Proteomes" id="UP000006854">
    <property type="component" value="Chromosome"/>
</dbReference>